<reference evidence="1 2" key="1">
    <citation type="submission" date="2017-10" db="EMBL/GenBank/DDBJ databases">
        <title>The draft genome sequence of Williamsia sp. BULT 1.1 isolated from the semi-arid grassland soils from South Africa.</title>
        <authorList>
            <person name="Kabwe M.H."/>
            <person name="Govender N."/>
            <person name="Mutseka Lunga P."/>
            <person name="Vikram S."/>
            <person name="Makhalanyane T.P."/>
        </authorList>
    </citation>
    <scope>NUCLEOTIDE SEQUENCE [LARGE SCALE GENOMIC DNA]</scope>
    <source>
        <strain evidence="1 2">BULT 1.1</strain>
    </source>
</reference>
<evidence type="ECO:0008006" key="3">
    <source>
        <dbReference type="Google" id="ProtNLM"/>
    </source>
</evidence>
<sequence length="102" mass="11252">MTTSTQQENPFEAVLHWLRSGYPDGIPPRDYHPVLALLRRSLTDEQLDKVVDNLHDQISGPAPTTAEIRAAVAEVTRVEPDSEEVQRVSARLAAAGWPLANP</sequence>
<dbReference type="InterPro" id="IPR021784">
    <property type="entry name" value="DUF3349"/>
</dbReference>
<dbReference type="RefSeq" id="WP_099383747.1">
    <property type="nucleotide sequence ID" value="NZ_PEBD01000010.1"/>
</dbReference>
<dbReference type="Gene3D" id="1.10.10.2390">
    <property type="match status" value="1"/>
</dbReference>
<dbReference type="Proteomes" id="UP000225108">
    <property type="component" value="Unassembled WGS sequence"/>
</dbReference>
<name>A0A2G3PHS9_WILMA</name>
<dbReference type="Gene3D" id="6.10.140.2080">
    <property type="match status" value="1"/>
</dbReference>
<accession>A0A2G3PHS9</accession>
<dbReference type="Pfam" id="PF11829">
    <property type="entry name" value="DUF3349"/>
    <property type="match status" value="1"/>
</dbReference>
<dbReference type="EMBL" id="PEBD01000010">
    <property type="protein sequence ID" value="PHV65350.1"/>
    <property type="molecule type" value="Genomic_DNA"/>
</dbReference>
<gene>
    <name evidence="1" type="ORF">CSW57_16325</name>
</gene>
<dbReference type="AlphaFoldDB" id="A0A2G3PHS9"/>
<evidence type="ECO:0000313" key="1">
    <source>
        <dbReference type="EMBL" id="PHV65350.1"/>
    </source>
</evidence>
<comment type="caution">
    <text evidence="1">The sequence shown here is derived from an EMBL/GenBank/DDBJ whole genome shotgun (WGS) entry which is preliminary data.</text>
</comment>
<protein>
    <recommendedName>
        <fullName evidence="3">DUF3349 domain-containing protein</fullName>
    </recommendedName>
</protein>
<evidence type="ECO:0000313" key="2">
    <source>
        <dbReference type="Proteomes" id="UP000225108"/>
    </source>
</evidence>
<organism evidence="1 2">
    <name type="scientific">Williamsia marianensis</name>
    <dbReference type="NCBI Taxonomy" id="85044"/>
    <lineage>
        <taxon>Bacteria</taxon>
        <taxon>Bacillati</taxon>
        <taxon>Actinomycetota</taxon>
        <taxon>Actinomycetes</taxon>
        <taxon>Mycobacteriales</taxon>
        <taxon>Nocardiaceae</taxon>
        <taxon>Williamsia</taxon>
    </lineage>
</organism>
<proteinExistence type="predicted"/>